<protein>
    <submittedName>
        <fullName evidence="3">Protein phosphatase 2C domain-containing protein</fullName>
    </submittedName>
</protein>
<feature type="domain" description="PPM-type phosphatase" evidence="2">
    <location>
        <begin position="44"/>
        <end position="279"/>
    </location>
</feature>
<keyword evidence="4" id="KW-1185">Reference proteome</keyword>
<evidence type="ECO:0000256" key="1">
    <source>
        <dbReference type="SAM" id="MobiDB-lite"/>
    </source>
</evidence>
<dbReference type="InterPro" id="IPR001932">
    <property type="entry name" value="PPM-type_phosphatase-like_dom"/>
</dbReference>
<comment type="caution">
    <text evidence="3">The sequence shown here is derived from an EMBL/GenBank/DDBJ whole genome shotgun (WGS) entry which is preliminary data.</text>
</comment>
<accession>A0A540VGC4</accession>
<dbReference type="AlphaFoldDB" id="A0A540VGC4"/>
<dbReference type="InParanoid" id="A0A540VGC4"/>
<evidence type="ECO:0000313" key="4">
    <source>
        <dbReference type="Proteomes" id="UP000317371"/>
    </source>
</evidence>
<dbReference type="Proteomes" id="UP000317371">
    <property type="component" value="Unassembled WGS sequence"/>
</dbReference>
<dbReference type="OrthoDB" id="9805674at2"/>
<dbReference type="Gene3D" id="3.60.40.10">
    <property type="entry name" value="PPM-type phosphatase domain"/>
    <property type="match status" value="1"/>
</dbReference>
<dbReference type="SUPFAM" id="SSF81606">
    <property type="entry name" value="PP2C-like"/>
    <property type="match status" value="1"/>
</dbReference>
<evidence type="ECO:0000313" key="3">
    <source>
        <dbReference type="EMBL" id="TQE95814.1"/>
    </source>
</evidence>
<feature type="compositionally biased region" description="Basic residues" evidence="1">
    <location>
        <begin position="1"/>
        <end position="18"/>
    </location>
</feature>
<sequence>MFPCPRHRTPAPCRNRRKTSGEVTGGPCMYPAGSQWWVLGQSVRGARHRRGHSPNQDALARLHPGPTSQALLAVADGHGSPRYRRSHQGAKLAVQAAIRGLHEFVTSHGAVENLSTLKRGATEPLPKRIVHLWQMAVAEHLAVHPPSTDEQAPSAHALYGSTLLAAAVTPRYLLLLQLGDGDILIVDDAGQVSRPPFPPDPRLLGNQTISLIDERAWAEFRVHFQPLADHPPALVLLATDGYANAFATEADFLQVGTDLLAAIRQEGPRKVQQRLAHWLTLTSEQGSGDDITVGLLYRAG</sequence>
<dbReference type="Pfam" id="PF13672">
    <property type="entry name" value="PP2C_2"/>
    <property type="match status" value="1"/>
</dbReference>
<feature type="region of interest" description="Disordered" evidence="1">
    <location>
        <begin position="1"/>
        <end position="24"/>
    </location>
</feature>
<name>A0A540VGC4_9CHLR</name>
<proteinExistence type="predicted"/>
<evidence type="ECO:0000259" key="2">
    <source>
        <dbReference type="Pfam" id="PF13672"/>
    </source>
</evidence>
<reference evidence="3 4" key="1">
    <citation type="submission" date="2019-06" db="EMBL/GenBank/DDBJ databases">
        <title>Genome sequence of Litorilinea aerophila BAA-2444.</title>
        <authorList>
            <person name="Maclea K.S."/>
            <person name="Maurais E.G."/>
            <person name="Iannazzi L.C."/>
        </authorList>
    </citation>
    <scope>NUCLEOTIDE SEQUENCE [LARGE SCALE GENOMIC DNA]</scope>
    <source>
        <strain evidence="3 4">ATCC BAA-2444</strain>
    </source>
</reference>
<gene>
    <name evidence="3" type="ORF">FKZ61_10265</name>
</gene>
<organism evidence="3 4">
    <name type="scientific">Litorilinea aerophila</name>
    <dbReference type="NCBI Taxonomy" id="1204385"/>
    <lineage>
        <taxon>Bacteria</taxon>
        <taxon>Bacillati</taxon>
        <taxon>Chloroflexota</taxon>
        <taxon>Caldilineae</taxon>
        <taxon>Caldilineales</taxon>
        <taxon>Caldilineaceae</taxon>
        <taxon>Litorilinea</taxon>
    </lineage>
</organism>
<dbReference type="EMBL" id="VIGC01000011">
    <property type="protein sequence ID" value="TQE95814.1"/>
    <property type="molecule type" value="Genomic_DNA"/>
</dbReference>
<dbReference type="InterPro" id="IPR036457">
    <property type="entry name" value="PPM-type-like_dom_sf"/>
</dbReference>